<evidence type="ECO:0000256" key="10">
    <source>
        <dbReference type="RuleBase" id="RU000682"/>
    </source>
</evidence>
<dbReference type="Proteomes" id="UP000823941">
    <property type="component" value="Chromosome 7"/>
</dbReference>
<evidence type="ECO:0000256" key="4">
    <source>
        <dbReference type="ARBA" id="ARBA00022473"/>
    </source>
</evidence>
<dbReference type="PANTHER" id="PTHR24340:SF28">
    <property type="entry name" value="HOMEOBOX PROTEIN NKX-2.5"/>
    <property type="match status" value="1"/>
</dbReference>
<name>A0ABQ7QVE8_PLUXY</name>
<proteinExistence type="inferred from homology"/>
<dbReference type="PROSITE" id="PS50071">
    <property type="entry name" value="HOMEOBOX_2"/>
    <property type="match status" value="1"/>
</dbReference>
<dbReference type="EMBL" id="JAHIBW010000007">
    <property type="protein sequence ID" value="KAG7308991.1"/>
    <property type="molecule type" value="Genomic_DNA"/>
</dbReference>
<dbReference type="Gene3D" id="1.10.10.60">
    <property type="entry name" value="Homeodomain-like"/>
    <property type="match status" value="1"/>
</dbReference>
<dbReference type="Pfam" id="PF00046">
    <property type="entry name" value="Homeodomain"/>
    <property type="match status" value="1"/>
</dbReference>
<dbReference type="InterPro" id="IPR001356">
    <property type="entry name" value="HD"/>
</dbReference>
<dbReference type="InterPro" id="IPR020479">
    <property type="entry name" value="HD_metazoa"/>
</dbReference>
<dbReference type="SMART" id="SM00389">
    <property type="entry name" value="HOX"/>
    <property type="match status" value="1"/>
</dbReference>
<evidence type="ECO:0000256" key="2">
    <source>
        <dbReference type="ARBA" id="ARBA00005661"/>
    </source>
</evidence>
<keyword evidence="7 9" id="KW-0539">Nucleus</keyword>
<dbReference type="PANTHER" id="PTHR24340">
    <property type="entry name" value="HOMEOBOX PROTEIN NKX"/>
    <property type="match status" value="1"/>
</dbReference>
<dbReference type="SUPFAM" id="SSF46689">
    <property type="entry name" value="Homeodomain-like"/>
    <property type="match status" value="1"/>
</dbReference>
<dbReference type="PRINTS" id="PR00024">
    <property type="entry name" value="HOMEOBOX"/>
</dbReference>
<evidence type="ECO:0000259" key="12">
    <source>
        <dbReference type="PROSITE" id="PS50071"/>
    </source>
</evidence>
<keyword evidence="4" id="KW-0217">Developmental protein</keyword>
<keyword evidence="14" id="KW-1185">Reference proteome</keyword>
<evidence type="ECO:0000313" key="14">
    <source>
        <dbReference type="Proteomes" id="UP000823941"/>
    </source>
</evidence>
<evidence type="ECO:0000256" key="5">
    <source>
        <dbReference type="ARBA" id="ARBA00023125"/>
    </source>
</evidence>
<organism evidence="13 14">
    <name type="scientific">Plutella xylostella</name>
    <name type="common">Diamondback moth</name>
    <name type="synonym">Plutella maculipennis</name>
    <dbReference type="NCBI Taxonomy" id="51655"/>
    <lineage>
        <taxon>Eukaryota</taxon>
        <taxon>Metazoa</taxon>
        <taxon>Ecdysozoa</taxon>
        <taxon>Arthropoda</taxon>
        <taxon>Hexapoda</taxon>
        <taxon>Insecta</taxon>
        <taxon>Pterygota</taxon>
        <taxon>Neoptera</taxon>
        <taxon>Endopterygota</taxon>
        <taxon>Lepidoptera</taxon>
        <taxon>Glossata</taxon>
        <taxon>Ditrysia</taxon>
        <taxon>Yponomeutoidea</taxon>
        <taxon>Plutellidae</taxon>
        <taxon>Plutella</taxon>
    </lineage>
</organism>
<comment type="subcellular location">
    <subcellularLocation>
        <location evidence="1 9 10">Nucleus</location>
    </subcellularLocation>
</comment>
<accession>A0ABQ7QVE8</accession>
<dbReference type="PROSITE" id="PS00027">
    <property type="entry name" value="HOMEOBOX_1"/>
    <property type="match status" value="1"/>
</dbReference>
<feature type="DNA-binding region" description="Homeobox" evidence="9">
    <location>
        <begin position="103"/>
        <end position="162"/>
    </location>
</feature>
<comment type="similarity">
    <text evidence="2">Belongs to the NK-2 homeobox family.</text>
</comment>
<protein>
    <recommendedName>
        <fullName evidence="3">Homeobox protein Nkx-2.5</fullName>
    </recommendedName>
    <alternativeName>
        <fullName evidence="8">Homeobox protein NK-2 homolog E</fullName>
    </alternativeName>
</protein>
<evidence type="ECO:0000256" key="9">
    <source>
        <dbReference type="PROSITE-ProRule" id="PRU00108"/>
    </source>
</evidence>
<evidence type="ECO:0000256" key="6">
    <source>
        <dbReference type="ARBA" id="ARBA00023155"/>
    </source>
</evidence>
<feature type="region of interest" description="Disordered" evidence="11">
    <location>
        <begin position="15"/>
        <end position="35"/>
    </location>
</feature>
<evidence type="ECO:0000256" key="7">
    <source>
        <dbReference type="ARBA" id="ARBA00023242"/>
    </source>
</evidence>
<reference evidence="13 14" key="1">
    <citation type="submission" date="2021-06" db="EMBL/GenBank/DDBJ databases">
        <title>A haploid diamondback moth (Plutella xylostella L.) genome assembly resolves 31 chromosomes and identifies a diamide resistance mutation.</title>
        <authorList>
            <person name="Ward C.M."/>
            <person name="Perry K.D."/>
            <person name="Baker G."/>
            <person name="Powis K."/>
            <person name="Heckel D.G."/>
            <person name="Baxter S.W."/>
        </authorList>
    </citation>
    <scope>NUCLEOTIDE SEQUENCE [LARGE SCALE GENOMIC DNA]</scope>
    <source>
        <strain evidence="13 14">LV</strain>
        <tissue evidence="13">Single pupa</tissue>
    </source>
</reference>
<keyword evidence="5 9" id="KW-0238">DNA-binding</keyword>
<dbReference type="InterPro" id="IPR009057">
    <property type="entry name" value="Homeodomain-like_sf"/>
</dbReference>
<evidence type="ECO:0000256" key="1">
    <source>
        <dbReference type="ARBA" id="ARBA00004123"/>
    </source>
</evidence>
<sequence length="198" mass="21678">MCARRGRKSFLIEDLLRPAPPAPSVPREQPPQEQRVSYPVVPRAVRAGDAGVAGVAGGAAWTDPRLCWPPMMSPYAAAYRQAYSFEPGLWWPGPDSRASLPRRAGGQVRFTAAQAAALERRFLATRYLSADQRRRLASELRLTDRQVKTWFQNRRAKCRRVAPAPPAPSPPPPPPPPPRGDGGDQQTSHSGTPGYGHS</sequence>
<evidence type="ECO:0000256" key="11">
    <source>
        <dbReference type="SAM" id="MobiDB-lite"/>
    </source>
</evidence>
<evidence type="ECO:0000256" key="8">
    <source>
        <dbReference type="ARBA" id="ARBA00032979"/>
    </source>
</evidence>
<feature type="domain" description="Homeobox" evidence="12">
    <location>
        <begin position="101"/>
        <end position="161"/>
    </location>
</feature>
<evidence type="ECO:0000256" key="3">
    <source>
        <dbReference type="ARBA" id="ARBA00014179"/>
    </source>
</evidence>
<evidence type="ECO:0000313" key="13">
    <source>
        <dbReference type="EMBL" id="KAG7308991.1"/>
    </source>
</evidence>
<gene>
    <name evidence="13" type="ORF">JYU34_004849</name>
</gene>
<keyword evidence="6 9" id="KW-0371">Homeobox</keyword>
<dbReference type="InterPro" id="IPR050394">
    <property type="entry name" value="Homeobox_NK-like"/>
</dbReference>
<dbReference type="InterPro" id="IPR017970">
    <property type="entry name" value="Homeobox_CS"/>
</dbReference>
<feature type="compositionally biased region" description="Pro residues" evidence="11">
    <location>
        <begin position="163"/>
        <end position="179"/>
    </location>
</feature>
<comment type="caution">
    <text evidence="13">The sequence shown here is derived from an EMBL/GenBank/DDBJ whole genome shotgun (WGS) entry which is preliminary data.</text>
</comment>
<dbReference type="CDD" id="cd00086">
    <property type="entry name" value="homeodomain"/>
    <property type="match status" value="1"/>
</dbReference>
<feature type="region of interest" description="Disordered" evidence="11">
    <location>
        <begin position="153"/>
        <end position="198"/>
    </location>
</feature>